<dbReference type="KEGG" id="carl:PXC00_07885"/>
<gene>
    <name evidence="1" type="ORF">PXC00_07885</name>
</gene>
<organism evidence="1 2">
    <name type="scientific">Caproicibacterium argilliputei</name>
    <dbReference type="NCBI Taxonomy" id="3030016"/>
    <lineage>
        <taxon>Bacteria</taxon>
        <taxon>Bacillati</taxon>
        <taxon>Bacillota</taxon>
        <taxon>Clostridia</taxon>
        <taxon>Eubacteriales</taxon>
        <taxon>Oscillospiraceae</taxon>
        <taxon>Caproicibacterium</taxon>
    </lineage>
</organism>
<dbReference type="Proteomes" id="UP001300604">
    <property type="component" value="Chromosome"/>
</dbReference>
<sequence length="51" mass="5757">MKTKQLDRKTETIEIQINGISVTLFFTAEPNKEAADFIKKALINAYVIKTA</sequence>
<name>A0AA97D7X5_9FIRM</name>
<dbReference type="EMBL" id="CP135996">
    <property type="protein sequence ID" value="WOC31147.1"/>
    <property type="molecule type" value="Genomic_DNA"/>
</dbReference>
<proteinExistence type="predicted"/>
<accession>A0AA97D7X5</accession>
<reference evidence="1 2" key="1">
    <citation type="submission" date="2024-06" db="EMBL/GenBank/DDBJ databases">
        <title>Caproicibacterium argilliputei sp. nov, a novel caproic acid producing anaerobic bacterium isolated from pit mud.</title>
        <authorList>
            <person name="Xia S."/>
        </authorList>
    </citation>
    <scope>NUCLEOTIDE SEQUENCE [LARGE SCALE GENOMIC DNA]</scope>
    <source>
        <strain evidence="1 2">ZCY20-5</strain>
    </source>
</reference>
<reference evidence="2" key="2">
    <citation type="submission" date="2024-06" db="EMBL/GenBank/DDBJ databases">
        <title>Caproicibacterium argilliputei sp. nov, a novel caproic acid producing anaerobic bacterium isolated from pit mud.</title>
        <authorList>
            <person name="Zeng C."/>
        </authorList>
    </citation>
    <scope>NUCLEOTIDE SEQUENCE [LARGE SCALE GENOMIC DNA]</scope>
    <source>
        <strain evidence="2">ZCY20-5</strain>
    </source>
</reference>
<dbReference type="RefSeq" id="WP_175391774.1">
    <property type="nucleotide sequence ID" value="NZ_CP135996.1"/>
</dbReference>
<evidence type="ECO:0000313" key="2">
    <source>
        <dbReference type="Proteomes" id="UP001300604"/>
    </source>
</evidence>
<dbReference type="AlphaFoldDB" id="A0AA97D7X5"/>
<keyword evidence="2" id="KW-1185">Reference proteome</keyword>
<reference evidence="2" key="3">
    <citation type="submission" date="2024-06" db="EMBL/GenBank/DDBJ databases">
        <authorList>
            <person name="Zeng C."/>
        </authorList>
    </citation>
    <scope>NUCLEOTIDE SEQUENCE [LARGE SCALE GENOMIC DNA]</scope>
    <source>
        <strain evidence="2">ZCY20-5</strain>
    </source>
</reference>
<evidence type="ECO:0000313" key="1">
    <source>
        <dbReference type="EMBL" id="WOC31147.1"/>
    </source>
</evidence>
<protein>
    <submittedName>
        <fullName evidence="1">Uncharacterized protein</fullName>
    </submittedName>
</protein>